<evidence type="ECO:0000256" key="4">
    <source>
        <dbReference type="ARBA" id="ARBA00022840"/>
    </source>
</evidence>
<evidence type="ECO:0000313" key="10">
    <source>
        <dbReference type="EMBL" id="OKH93954.1"/>
    </source>
</evidence>
<dbReference type="SUPFAM" id="SSF90123">
    <property type="entry name" value="ABC transporter transmembrane region"/>
    <property type="match status" value="1"/>
</dbReference>
<dbReference type="GO" id="GO:0005886">
    <property type="term" value="C:plasma membrane"/>
    <property type="evidence" value="ECO:0007669"/>
    <property type="project" value="UniProtKB-SubCell"/>
</dbReference>
<dbReference type="Gene3D" id="1.20.1560.10">
    <property type="entry name" value="ABC transporter type 1, transmembrane domain"/>
    <property type="match status" value="1"/>
</dbReference>
<dbReference type="Proteomes" id="UP000186455">
    <property type="component" value="Unassembled WGS sequence"/>
</dbReference>
<protein>
    <submittedName>
        <fullName evidence="10">ABC transporter ATP-binding protein</fullName>
    </submittedName>
</protein>
<feature type="transmembrane region" description="Helical" evidence="8">
    <location>
        <begin position="90"/>
        <end position="114"/>
    </location>
</feature>
<dbReference type="STRING" id="1048205.AB852_14830"/>
<keyword evidence="4 10" id="KW-0067">ATP-binding</keyword>
<dbReference type="InterPro" id="IPR027417">
    <property type="entry name" value="P-loop_NTPase"/>
</dbReference>
<feature type="transmembrane region" description="Helical" evidence="8">
    <location>
        <begin position="232"/>
        <end position="252"/>
    </location>
</feature>
<sequence length="678" mass="71846">MTGAQSGAARTGGRRVPPPRPAPGLELPPARVPAGPADGDDITDGLKTPYWSVHDGASAKASVGEILGRLPQILRQVGTLAWRADRRNTLLVVVLQLASAAMAAFGLVASVGVLRELFGTGPTPDRVRAALPQLLLVVGLLSLRALLEAGVAAAEAKLTPKIRVALESEFYDLAARVRLEAVEDPDWHDTVHRASDKGLYYARQIVGNVVALAAAALDIIGTASVLTVLHPLLILMLPLSVLPVGAAAVRAARDRFHSHMRWNAMQRRLRVFTWLLLDQDSAAELRSTASQGALLSEYRRIAERIAAEETRLGVSAARINLAGRAVGGLGAGLTYAALCLMLLDGWIPLAVGAGAVLALQTGRTSLTTFVNLAHLVFENALWVSDLLTVQSHCRTRLPRTGGLTAPEAVKEIRLDEVSFSYPGKDAPALDGVTLTLKAGETVAFVGVNGSGKSTCSKLIAGLYDPTAGTVSWNGADAQHLDPLSLQRRVSMVLQQPAHFPFTALANITVSRGSITDADPEAAHRAATASGADQVIASLPDAWTTLLSKRFRGGQQLSAGQWAKIAVARGLYKQAPVLLLDEPTASMDPRAEHAVYQAVLQGPRLPGQITVLISHRLASVRGCDTIYVFDSGRITESGTHQELMDLDASYAAMFRLQASGYRTADSGPDAPSDRARLPG</sequence>
<proteinExistence type="predicted"/>
<feature type="transmembrane region" description="Helical" evidence="8">
    <location>
        <begin position="333"/>
        <end position="359"/>
    </location>
</feature>
<dbReference type="AlphaFoldDB" id="A0A1Q4V806"/>
<dbReference type="GO" id="GO:0015421">
    <property type="term" value="F:ABC-type oligopeptide transporter activity"/>
    <property type="evidence" value="ECO:0007669"/>
    <property type="project" value="TreeGrafter"/>
</dbReference>
<feature type="transmembrane region" description="Helical" evidence="8">
    <location>
        <begin position="205"/>
        <end position="226"/>
    </location>
</feature>
<evidence type="ECO:0000256" key="5">
    <source>
        <dbReference type="ARBA" id="ARBA00022989"/>
    </source>
</evidence>
<dbReference type="SMART" id="SM00382">
    <property type="entry name" value="AAA"/>
    <property type="match status" value="1"/>
</dbReference>
<dbReference type="PANTHER" id="PTHR43394:SF1">
    <property type="entry name" value="ATP-BINDING CASSETTE SUB-FAMILY B MEMBER 10, MITOCHONDRIAL"/>
    <property type="match status" value="1"/>
</dbReference>
<evidence type="ECO:0000256" key="1">
    <source>
        <dbReference type="ARBA" id="ARBA00004651"/>
    </source>
</evidence>
<comment type="subcellular location">
    <subcellularLocation>
        <location evidence="1">Cell membrane</location>
        <topology evidence="1">Multi-pass membrane protein</topology>
    </subcellularLocation>
</comment>
<dbReference type="GO" id="GO:0005524">
    <property type="term" value="F:ATP binding"/>
    <property type="evidence" value="ECO:0007669"/>
    <property type="project" value="UniProtKB-KW"/>
</dbReference>
<keyword evidence="5 8" id="KW-1133">Transmembrane helix</keyword>
<dbReference type="RefSeq" id="WP_073788264.1">
    <property type="nucleotide sequence ID" value="NZ_LFBV01000003.1"/>
</dbReference>
<dbReference type="EMBL" id="LFBV01000003">
    <property type="protein sequence ID" value="OKH93954.1"/>
    <property type="molecule type" value="Genomic_DNA"/>
</dbReference>
<dbReference type="InterPro" id="IPR003593">
    <property type="entry name" value="AAA+_ATPase"/>
</dbReference>
<evidence type="ECO:0000256" key="6">
    <source>
        <dbReference type="ARBA" id="ARBA00023136"/>
    </source>
</evidence>
<dbReference type="InterPro" id="IPR017871">
    <property type="entry name" value="ABC_transporter-like_CS"/>
</dbReference>
<dbReference type="GO" id="GO:0016887">
    <property type="term" value="F:ATP hydrolysis activity"/>
    <property type="evidence" value="ECO:0007669"/>
    <property type="project" value="InterPro"/>
</dbReference>
<dbReference type="Gene3D" id="3.40.50.300">
    <property type="entry name" value="P-loop containing nucleotide triphosphate hydrolases"/>
    <property type="match status" value="1"/>
</dbReference>
<evidence type="ECO:0000256" key="8">
    <source>
        <dbReference type="SAM" id="Phobius"/>
    </source>
</evidence>
<evidence type="ECO:0000313" key="11">
    <source>
        <dbReference type="Proteomes" id="UP000186455"/>
    </source>
</evidence>
<accession>A0A1Q4V806</accession>
<dbReference type="PROSITE" id="PS00211">
    <property type="entry name" value="ABC_TRANSPORTER_1"/>
    <property type="match status" value="1"/>
</dbReference>
<evidence type="ECO:0000256" key="7">
    <source>
        <dbReference type="SAM" id="MobiDB-lite"/>
    </source>
</evidence>
<evidence type="ECO:0000256" key="2">
    <source>
        <dbReference type="ARBA" id="ARBA00022692"/>
    </source>
</evidence>
<reference evidence="10 11" key="1">
    <citation type="submission" date="2015-06" db="EMBL/GenBank/DDBJ databases">
        <title>Cloning and characterization of the uncialamcin biosynthetic gene cluster.</title>
        <authorList>
            <person name="Yan X."/>
            <person name="Huang T."/>
            <person name="Ge H."/>
            <person name="Shen B."/>
        </authorList>
    </citation>
    <scope>NUCLEOTIDE SEQUENCE [LARGE SCALE GENOMIC DNA]</scope>
    <source>
        <strain evidence="10 11">DCA2648</strain>
    </source>
</reference>
<dbReference type="InterPro" id="IPR036640">
    <property type="entry name" value="ABC1_TM_sf"/>
</dbReference>
<dbReference type="PANTHER" id="PTHR43394">
    <property type="entry name" value="ATP-DEPENDENT PERMEASE MDL1, MITOCHONDRIAL"/>
    <property type="match status" value="1"/>
</dbReference>
<comment type="caution">
    <text evidence="10">The sequence shown here is derived from an EMBL/GenBank/DDBJ whole genome shotgun (WGS) entry which is preliminary data.</text>
</comment>
<evidence type="ECO:0000256" key="3">
    <source>
        <dbReference type="ARBA" id="ARBA00022741"/>
    </source>
</evidence>
<dbReference type="Pfam" id="PF00005">
    <property type="entry name" value="ABC_tran"/>
    <property type="match status" value="1"/>
</dbReference>
<gene>
    <name evidence="10" type="ORF">AB852_14830</name>
</gene>
<keyword evidence="6 8" id="KW-0472">Membrane</keyword>
<dbReference type="PROSITE" id="PS50893">
    <property type="entry name" value="ABC_TRANSPORTER_2"/>
    <property type="match status" value="1"/>
</dbReference>
<keyword evidence="2 8" id="KW-0812">Transmembrane</keyword>
<dbReference type="SUPFAM" id="SSF52540">
    <property type="entry name" value="P-loop containing nucleoside triphosphate hydrolases"/>
    <property type="match status" value="1"/>
</dbReference>
<feature type="transmembrane region" description="Helical" evidence="8">
    <location>
        <begin position="134"/>
        <end position="154"/>
    </location>
</feature>
<keyword evidence="3" id="KW-0547">Nucleotide-binding</keyword>
<dbReference type="InterPro" id="IPR003439">
    <property type="entry name" value="ABC_transporter-like_ATP-bd"/>
</dbReference>
<keyword evidence="11" id="KW-1185">Reference proteome</keyword>
<name>A0A1Q4V806_9ACTN</name>
<feature type="domain" description="ABC transporter" evidence="9">
    <location>
        <begin position="412"/>
        <end position="655"/>
    </location>
</feature>
<organism evidence="10 11">
    <name type="scientific">Streptomyces uncialis</name>
    <dbReference type="NCBI Taxonomy" id="1048205"/>
    <lineage>
        <taxon>Bacteria</taxon>
        <taxon>Bacillati</taxon>
        <taxon>Actinomycetota</taxon>
        <taxon>Actinomycetes</taxon>
        <taxon>Kitasatosporales</taxon>
        <taxon>Streptomycetaceae</taxon>
        <taxon>Streptomyces</taxon>
    </lineage>
</organism>
<feature type="region of interest" description="Disordered" evidence="7">
    <location>
        <begin position="1"/>
        <end position="45"/>
    </location>
</feature>
<dbReference type="InterPro" id="IPR039421">
    <property type="entry name" value="Type_1_exporter"/>
</dbReference>
<evidence type="ECO:0000259" key="9">
    <source>
        <dbReference type="PROSITE" id="PS50893"/>
    </source>
</evidence>